<sequence length="777" mass="82678">MGERGGGRVQEGDKGAGSLPGPCGWHELGDTPAATQAQLTPVTPTAAVPEDCLNHHPRGAQASPGRAEQGLIYTSFGLCSHGIGIPVHTTHSLQDTECTRSWEFAHLQSQGHRCRALAASCRHTATAGELRECPAPAPAVQAQSTAPTSARHILHAPVSLSPAPRLVGWLRCHISRTELLRDPVCSGELSALSGDVLLLQGKPGLGENSLLAMGITHGAKQLGAAAAHMQAAPELWGMAVGTPGLVSGDLDFAPCCSFPPGCCSVPVYWFVLCYNKLCSVLPAAPPVPSPAPPGSLDTPLTPTSTNPFAGPLQATSWVAPNFQLHFSAEILFPTDNCGKQRCFEVTNRMDQFWEQEKGMMQLKAAQDRFRLSPPCSALPGNTPWLKDWFASTRVSAVLLGPVPVIPCQGTAVCPCGPPVHRSLYLLLCQVPSICQKKARAAVTPPMDPPDPPGQGEVPGAEMGQKASERMSKPWDGSGLQPCCFQEVGRALPASRDGDMDRGVTLENPYASVNIPRSQFQQSFITHYLKEEPASPTVIANPAVVPVYSAEEQADRAGSCDNQTISTGKSWSRPYNPYGSMKMPNGDSPDSFYTVTLDKPPKGHESGCAGPPVPSKRPLRIPILGLLQPPGTEKSERGARWPLCSNLGWLWTRFWAGTGAAGLEQAGRCAGVPRPLLPSDSCVSNRGGCRNGLVCRGLERARTCLKRLDAVANEQRWIPCPQCRQNTPTPRGGVTMLDLDLATFLAVKADKEQPRGITVPVAGLGMETCLSRSCAVLL</sequence>
<dbReference type="PANTHER" id="PTHR47454:SF1">
    <property type="entry name" value="RING FINGER PROTEIN 224"/>
    <property type="match status" value="1"/>
</dbReference>
<evidence type="ECO:0000256" key="1">
    <source>
        <dbReference type="SAM" id="MobiDB-lite"/>
    </source>
</evidence>
<evidence type="ECO:0000313" key="2">
    <source>
        <dbReference type="EMBL" id="EOB04900.1"/>
    </source>
</evidence>
<feature type="region of interest" description="Disordered" evidence="1">
    <location>
        <begin position="441"/>
        <end position="476"/>
    </location>
</feature>
<dbReference type="Proteomes" id="UP000296049">
    <property type="component" value="Unassembled WGS sequence"/>
</dbReference>
<feature type="region of interest" description="Disordered" evidence="1">
    <location>
        <begin position="1"/>
        <end position="30"/>
    </location>
</feature>
<dbReference type="EMBL" id="KB742736">
    <property type="protein sequence ID" value="EOB04900.1"/>
    <property type="molecule type" value="Genomic_DNA"/>
</dbReference>
<reference evidence="3" key="1">
    <citation type="journal article" date="2013" name="Nat. Genet.">
        <title>The duck genome and transcriptome provide insight into an avian influenza virus reservoir species.</title>
        <authorList>
            <person name="Huang Y."/>
            <person name="Li Y."/>
            <person name="Burt D.W."/>
            <person name="Chen H."/>
            <person name="Zhang Y."/>
            <person name="Qian W."/>
            <person name="Kim H."/>
            <person name="Gan S."/>
            <person name="Zhao Y."/>
            <person name="Li J."/>
            <person name="Yi K."/>
            <person name="Feng H."/>
            <person name="Zhu P."/>
            <person name="Li B."/>
            <person name="Liu Q."/>
            <person name="Fairley S."/>
            <person name="Magor K.E."/>
            <person name="Du Z."/>
            <person name="Hu X."/>
            <person name="Goodman L."/>
            <person name="Tafer H."/>
            <person name="Vignal A."/>
            <person name="Lee T."/>
            <person name="Kim K.W."/>
            <person name="Sheng Z."/>
            <person name="An Y."/>
            <person name="Searle S."/>
            <person name="Herrero J."/>
            <person name="Groenen M.A."/>
            <person name="Crooijmans R.P."/>
            <person name="Faraut T."/>
            <person name="Cai Q."/>
            <person name="Webster R.G."/>
            <person name="Aldridge J.R."/>
            <person name="Warren W.C."/>
            <person name="Bartschat S."/>
            <person name="Kehr S."/>
            <person name="Marz M."/>
            <person name="Stadler P.F."/>
            <person name="Smith J."/>
            <person name="Kraus R.H."/>
            <person name="Zhao Y."/>
            <person name="Ren L."/>
            <person name="Fei J."/>
            <person name="Morisson M."/>
            <person name="Kaiser P."/>
            <person name="Griffin D.K."/>
            <person name="Rao M."/>
            <person name="Pitel F."/>
            <person name="Wang J."/>
            <person name="Li N."/>
        </authorList>
    </citation>
    <scope>NUCLEOTIDE SEQUENCE [LARGE SCALE GENOMIC DNA]</scope>
</reference>
<dbReference type="InterPro" id="IPR053122">
    <property type="entry name" value="RING_finger_domain"/>
</dbReference>
<dbReference type="AlphaFoldDB" id="R0LT34"/>
<feature type="compositionally biased region" description="Basic and acidic residues" evidence="1">
    <location>
        <begin position="1"/>
        <end position="14"/>
    </location>
</feature>
<organism evidence="2 3">
    <name type="scientific">Anas platyrhynchos</name>
    <name type="common">Mallard</name>
    <name type="synonym">Anas boschas</name>
    <dbReference type="NCBI Taxonomy" id="8839"/>
    <lineage>
        <taxon>Eukaryota</taxon>
        <taxon>Metazoa</taxon>
        <taxon>Chordata</taxon>
        <taxon>Craniata</taxon>
        <taxon>Vertebrata</taxon>
        <taxon>Euteleostomi</taxon>
        <taxon>Archelosauria</taxon>
        <taxon>Archosauria</taxon>
        <taxon>Dinosauria</taxon>
        <taxon>Saurischia</taxon>
        <taxon>Theropoda</taxon>
        <taxon>Coelurosauria</taxon>
        <taxon>Aves</taxon>
        <taxon>Neognathae</taxon>
        <taxon>Galloanserae</taxon>
        <taxon>Anseriformes</taxon>
        <taxon>Anatidae</taxon>
        <taxon>Anatinae</taxon>
        <taxon>Anas</taxon>
    </lineage>
</organism>
<accession>R0LT34</accession>
<keyword evidence="3" id="KW-1185">Reference proteome</keyword>
<dbReference type="PANTHER" id="PTHR47454">
    <property type="entry name" value="RING FINGER PROTEIN 224"/>
    <property type="match status" value="1"/>
</dbReference>
<evidence type="ECO:0000313" key="3">
    <source>
        <dbReference type="Proteomes" id="UP000296049"/>
    </source>
</evidence>
<protein>
    <submittedName>
        <fullName evidence="2">Uncharacterized protein</fullName>
    </submittedName>
</protein>
<name>R0LT34_ANAPL</name>
<gene>
    <name evidence="2" type="ORF">Anapl_03055</name>
</gene>
<proteinExistence type="predicted"/>